<dbReference type="Proteomes" id="UP000695022">
    <property type="component" value="Unplaced"/>
</dbReference>
<evidence type="ECO:0000256" key="1">
    <source>
        <dbReference type="SAM" id="MobiDB-lite"/>
    </source>
</evidence>
<dbReference type="SUPFAM" id="SSF48350">
    <property type="entry name" value="GTPase activation domain, GAP"/>
    <property type="match status" value="1"/>
</dbReference>
<keyword evidence="3" id="KW-1185">Reference proteome</keyword>
<dbReference type="PANTHER" id="PTHR16206">
    <property type="entry name" value="DEP DOMAIN-CONTAINING"/>
    <property type="match status" value="1"/>
</dbReference>
<dbReference type="SMART" id="SM00049">
    <property type="entry name" value="DEP"/>
    <property type="match status" value="1"/>
</dbReference>
<feature type="compositionally biased region" description="Polar residues" evidence="1">
    <location>
        <begin position="34"/>
        <end position="44"/>
    </location>
</feature>
<evidence type="ECO:0000259" key="2">
    <source>
        <dbReference type="PROSITE" id="PS50186"/>
    </source>
</evidence>
<reference evidence="4" key="1">
    <citation type="submission" date="2025-08" db="UniProtKB">
        <authorList>
            <consortium name="RefSeq"/>
        </authorList>
    </citation>
    <scope>IDENTIFICATION</scope>
</reference>
<name>A0ABM1DRR8_PRICU</name>
<accession>A0ABM1DRR8</accession>
<dbReference type="InterPro" id="IPR000591">
    <property type="entry name" value="DEP_dom"/>
</dbReference>
<feature type="region of interest" description="Disordered" evidence="1">
    <location>
        <begin position="315"/>
        <end position="339"/>
    </location>
</feature>
<dbReference type="Gene3D" id="1.10.10.10">
    <property type="entry name" value="Winged helix-like DNA-binding domain superfamily/Winged helix DNA-binding domain"/>
    <property type="match status" value="1"/>
</dbReference>
<organism evidence="3 4">
    <name type="scientific">Priapulus caudatus</name>
    <name type="common">Priapulid worm</name>
    <dbReference type="NCBI Taxonomy" id="37621"/>
    <lineage>
        <taxon>Eukaryota</taxon>
        <taxon>Metazoa</taxon>
        <taxon>Ecdysozoa</taxon>
        <taxon>Scalidophora</taxon>
        <taxon>Priapulida</taxon>
        <taxon>Priapulimorpha</taxon>
        <taxon>Priapulimorphida</taxon>
        <taxon>Priapulidae</taxon>
        <taxon>Priapulus</taxon>
    </lineage>
</organism>
<protein>
    <submittedName>
        <fullName evidence="4">DEP domain-containing protein 7-like isoform X1</fullName>
    </submittedName>
</protein>
<dbReference type="Pfam" id="PF00610">
    <property type="entry name" value="DEP"/>
    <property type="match status" value="1"/>
</dbReference>
<dbReference type="GeneID" id="106805526"/>
<feature type="region of interest" description="Disordered" evidence="1">
    <location>
        <begin position="367"/>
        <end position="388"/>
    </location>
</feature>
<sequence>MNTLRRKSGTLKRKYDSWKRHSFSSLSSALSLSVTTGDEGSKSGTPEHGSILKFDSPQAKGKLDAQHRKLEMRKLKQRERIYLRNFSTPSLAHRKPSSNACRATEEAAACCTGKDDVRLPSRAPTLSSSNRLPEAVFGDRDVSEFTGPFRATKIWNDIIEHLRERVEVKRRRQKVKYFDCCFTGQDAVNVLLRYLMQDSVNFGCDVSREKAVKLCQALMDYNVFEPVSPASPMDSPKKFQDMATKLYRFTATEQTENRDSNTPHRPEDRMRIRKSIEPDLIDGEGVISNPMVLTANGKNVQEELAKAGRVFSAPQKRSCSHRDEIPEGEPTAVSDAHASAQPRLLADEEHFLRKSIRRFAAVRSSARESQGVRRNMMKSTSLPTVPSIGKSQNYGLSDNVVGDVWREISLLRLLLVVEIPIIEGIIHDEDKPALPPGGHHFVAPTNVMRKHNSCSAVTDSYLDVWTESAFSCLNLESESYKKTLEKPETNTIVNHTDFKIRLFKAVASCYTKLQDPLIAGRMFDVFLVIFTTLIEQQKTASAIEALQLAVLLLPSHRREQLKHLFEFMKTVSQDTFIRLSKQMSNKEVMLHTFTSAIIRSPLLSSHRAATYLGFILEHNDGVFTVPCDIEMQVDRQLRTLSSGLDAAVIETTYCEQVSEEEFERQRQETSETALKDLVNSIIDDASTSLRSKKHWLKKLQKCHPDIYDKHFADML</sequence>
<feature type="domain" description="DEP" evidence="2">
    <location>
        <begin position="162"/>
        <end position="251"/>
    </location>
</feature>
<feature type="region of interest" description="Disordered" evidence="1">
    <location>
        <begin position="34"/>
        <end position="60"/>
    </location>
</feature>
<dbReference type="Gene3D" id="1.10.555.10">
    <property type="entry name" value="Rho GTPase activation protein"/>
    <property type="match status" value="1"/>
</dbReference>
<dbReference type="InterPro" id="IPR036390">
    <property type="entry name" value="WH_DNA-bd_sf"/>
</dbReference>
<feature type="compositionally biased region" description="Polar residues" evidence="1">
    <location>
        <begin position="377"/>
        <end position="388"/>
    </location>
</feature>
<dbReference type="InterPro" id="IPR008936">
    <property type="entry name" value="Rho_GTPase_activation_prot"/>
</dbReference>
<proteinExistence type="predicted"/>
<dbReference type="RefSeq" id="XP_014662639.1">
    <property type="nucleotide sequence ID" value="XM_014807153.1"/>
</dbReference>
<dbReference type="PROSITE" id="PS50186">
    <property type="entry name" value="DEP"/>
    <property type="match status" value="1"/>
</dbReference>
<dbReference type="PANTHER" id="PTHR16206:SF19">
    <property type="entry name" value="DEP DOMAIN-CONTAINING PROTEIN"/>
    <property type="match status" value="1"/>
</dbReference>
<dbReference type="InterPro" id="IPR036388">
    <property type="entry name" value="WH-like_DNA-bd_sf"/>
</dbReference>
<evidence type="ECO:0000313" key="3">
    <source>
        <dbReference type="Proteomes" id="UP000695022"/>
    </source>
</evidence>
<gene>
    <name evidence="4" type="primary">LOC106805526</name>
</gene>
<evidence type="ECO:0000313" key="4">
    <source>
        <dbReference type="RefSeq" id="XP_014662639.1"/>
    </source>
</evidence>
<dbReference type="SUPFAM" id="SSF46785">
    <property type="entry name" value="Winged helix' DNA-binding domain"/>
    <property type="match status" value="1"/>
</dbReference>